<evidence type="ECO:0000256" key="2">
    <source>
        <dbReference type="PROSITE-ProRule" id="PRU01161"/>
    </source>
</evidence>
<evidence type="ECO:0000256" key="1">
    <source>
        <dbReference type="ARBA" id="ARBA00023098"/>
    </source>
</evidence>
<evidence type="ECO:0000256" key="3">
    <source>
        <dbReference type="RuleBase" id="RU361262"/>
    </source>
</evidence>
<dbReference type="Gene3D" id="3.40.1090.10">
    <property type="entry name" value="Cytosolic phospholipase A2 catalytic domain"/>
    <property type="match status" value="2"/>
</dbReference>
<dbReference type="SUPFAM" id="SSF52151">
    <property type="entry name" value="FabD/lysophospholipase-like"/>
    <property type="match status" value="1"/>
</dbReference>
<evidence type="ECO:0000313" key="6">
    <source>
        <dbReference type="EMBL" id="GFR47605.1"/>
    </source>
</evidence>
<dbReference type="InterPro" id="IPR037483">
    <property type="entry name" value="YjjU-like"/>
</dbReference>
<gene>
    <name evidence="6" type="ORF">Agub_g9340</name>
</gene>
<dbReference type="Pfam" id="PF01734">
    <property type="entry name" value="Patatin"/>
    <property type="match status" value="1"/>
</dbReference>
<feature type="non-terminal residue" evidence="6">
    <location>
        <position position="630"/>
    </location>
</feature>
<dbReference type="PROSITE" id="PS51635">
    <property type="entry name" value="PNPLA"/>
    <property type="match status" value="1"/>
</dbReference>
<dbReference type="GO" id="GO:0016787">
    <property type="term" value="F:hydrolase activity"/>
    <property type="evidence" value="ECO:0007669"/>
    <property type="project" value="UniProtKB-UniRule"/>
</dbReference>
<keyword evidence="2 3" id="KW-0378">Hydrolase</keyword>
<dbReference type="CDD" id="cd07208">
    <property type="entry name" value="Pat_hypo_Ecoli_yjju_like"/>
    <property type="match status" value="1"/>
</dbReference>
<feature type="compositionally biased region" description="Pro residues" evidence="4">
    <location>
        <begin position="123"/>
        <end position="137"/>
    </location>
</feature>
<keyword evidence="7" id="KW-1185">Reference proteome</keyword>
<comment type="domain">
    <text evidence="3">The nitrogen atoms of the two glycine residues in the GGXR motif define the oxyanion hole, and stabilize the oxyanion that forms during the nucleophilic attack by the catalytic serine during substrate cleavage.</text>
</comment>
<feature type="short sequence motif" description="GXGXXG" evidence="2">
    <location>
        <begin position="342"/>
        <end position="347"/>
    </location>
</feature>
<accession>A0AAD3DT70</accession>
<feature type="active site" description="Proton acceptor" evidence="2">
    <location>
        <position position="497"/>
    </location>
</feature>
<keyword evidence="1 2" id="KW-0443">Lipid metabolism</keyword>
<feature type="compositionally biased region" description="Low complexity" evidence="4">
    <location>
        <begin position="235"/>
        <end position="247"/>
    </location>
</feature>
<dbReference type="Proteomes" id="UP001054857">
    <property type="component" value="Unassembled WGS sequence"/>
</dbReference>
<comment type="caution">
    <text evidence="6">The sequence shown here is derived from an EMBL/GenBank/DDBJ whole genome shotgun (WGS) entry which is preliminary data.</text>
</comment>
<reference evidence="6 7" key="1">
    <citation type="journal article" date="2021" name="Sci. Rep.">
        <title>Genome sequencing of the multicellular alga Astrephomene provides insights into convergent evolution of germ-soma differentiation.</title>
        <authorList>
            <person name="Yamashita S."/>
            <person name="Yamamoto K."/>
            <person name="Matsuzaki R."/>
            <person name="Suzuki S."/>
            <person name="Yamaguchi H."/>
            <person name="Hirooka S."/>
            <person name="Minakuchi Y."/>
            <person name="Miyagishima S."/>
            <person name="Kawachi M."/>
            <person name="Toyoda A."/>
            <person name="Nozaki H."/>
        </authorList>
    </citation>
    <scope>NUCLEOTIDE SEQUENCE [LARGE SCALE GENOMIC DNA]</scope>
    <source>
        <strain evidence="6 7">NIES-4017</strain>
    </source>
</reference>
<evidence type="ECO:0000313" key="7">
    <source>
        <dbReference type="Proteomes" id="UP001054857"/>
    </source>
</evidence>
<feature type="short sequence motif" description="GXSXG" evidence="2">
    <location>
        <begin position="371"/>
        <end position="375"/>
    </location>
</feature>
<comment type="function">
    <text evidence="3">Lipolytic acyl hydrolase (LAH).</text>
</comment>
<proteinExistence type="inferred from homology"/>
<feature type="compositionally biased region" description="Basic residues" evidence="4">
    <location>
        <begin position="248"/>
        <end position="263"/>
    </location>
</feature>
<feature type="compositionally biased region" description="Basic residues" evidence="4">
    <location>
        <begin position="303"/>
        <end position="312"/>
    </location>
</feature>
<comment type="similarity">
    <text evidence="3">Belongs to the patatin family.</text>
</comment>
<dbReference type="InterPro" id="IPR016035">
    <property type="entry name" value="Acyl_Trfase/lysoPLipase"/>
</dbReference>
<evidence type="ECO:0000259" key="5">
    <source>
        <dbReference type="PROSITE" id="PS51635"/>
    </source>
</evidence>
<feature type="region of interest" description="Disordered" evidence="4">
    <location>
        <begin position="178"/>
        <end position="312"/>
    </location>
</feature>
<sequence>MHRIVNVTRRPAEQRSFLAARPSLRSWTVLTVGTAGRQPVICSDMFGLRLGTSTALQGSARRFSIAAVDPATHRSALHAVSAVSQSAVKHLWLLPKAAVSSQLAPALQNVSPQHPSPDSSPDLPGPPSNAPSAPALPTPPALLWSAAGGSLPSLNTAMSASYNFLNSFVAPFKANNNNMETGSSGRDANSPHTRSSSRSSQCEPNTRDSPHTDTHSNLAPEMSSQDGLQERRHSSSASSTSGRPVSSLHHHHQPHHRKQRHAPSQHASSRNRTPQPHHNHGHHQQQQQRHRQPHPPTPQQPQHRPHPQPHHPTLRLIASRLRSRSQPGSRSDGARLGLVVEGGGMRGCISGAMLMGLHDLGLTHVFDAVYGASAGAINATYFLSGQRHGLRIYHEDLTRGSAFLDFRNLFSGSSRPVMNIDFLIEEVMAASKPLDWDAVLASPAPLKVVASCLDSLQPAVLSDFSDRQELAAALKATAAVPHFAGPPRVLRGRNLVDAAVFEPVPVPSAIRDGCTHLLVLCTRPPPVRSAWAKRMQHTIEALAKTTVLNAPYMREAWRTASSPAYASQDEDLAAALSACPYEYRRTAGAYVLPLYPEHTAGCHPLCLDPATLLAACEVGRSALLRLLGPV</sequence>
<feature type="compositionally biased region" description="Low complexity" evidence="4">
    <location>
        <begin position="111"/>
        <end position="122"/>
    </location>
</feature>
<feature type="compositionally biased region" description="Basic and acidic residues" evidence="4">
    <location>
        <begin position="205"/>
        <end position="214"/>
    </location>
</feature>
<name>A0AAD3DT70_9CHLO</name>
<feature type="compositionally biased region" description="Polar residues" evidence="4">
    <location>
        <begin position="178"/>
        <end position="193"/>
    </location>
</feature>
<feature type="active site" description="Nucleophile" evidence="2">
    <location>
        <position position="373"/>
    </location>
</feature>
<feature type="compositionally biased region" description="Basic residues" evidence="4">
    <location>
        <begin position="275"/>
        <end position="293"/>
    </location>
</feature>
<comment type="caution">
    <text evidence="2">Lacks conserved residue(s) required for the propagation of feature annotation.</text>
</comment>
<protein>
    <recommendedName>
        <fullName evidence="3">Patatin</fullName>
        <ecNumber evidence="3">3.1.1.-</ecNumber>
    </recommendedName>
</protein>
<dbReference type="EMBL" id="BMAR01000019">
    <property type="protein sequence ID" value="GFR47605.1"/>
    <property type="molecule type" value="Genomic_DNA"/>
</dbReference>
<feature type="region of interest" description="Disordered" evidence="4">
    <location>
        <begin position="106"/>
        <end position="137"/>
    </location>
</feature>
<dbReference type="InterPro" id="IPR002641">
    <property type="entry name" value="PNPLA_dom"/>
</dbReference>
<dbReference type="EC" id="3.1.1.-" evidence="3"/>
<feature type="domain" description="PNPLA" evidence="5">
    <location>
        <begin position="338"/>
        <end position="510"/>
    </location>
</feature>
<dbReference type="GO" id="GO:0016042">
    <property type="term" value="P:lipid catabolic process"/>
    <property type="evidence" value="ECO:0007669"/>
    <property type="project" value="UniProtKB-UniRule"/>
</dbReference>
<dbReference type="AlphaFoldDB" id="A0AAD3DT70"/>
<organism evidence="6 7">
    <name type="scientific">Astrephomene gubernaculifera</name>
    <dbReference type="NCBI Taxonomy" id="47775"/>
    <lineage>
        <taxon>Eukaryota</taxon>
        <taxon>Viridiplantae</taxon>
        <taxon>Chlorophyta</taxon>
        <taxon>core chlorophytes</taxon>
        <taxon>Chlorophyceae</taxon>
        <taxon>CS clade</taxon>
        <taxon>Chlamydomonadales</taxon>
        <taxon>Astrephomenaceae</taxon>
        <taxon>Astrephomene</taxon>
    </lineage>
</organism>
<evidence type="ECO:0000256" key="4">
    <source>
        <dbReference type="SAM" id="MobiDB-lite"/>
    </source>
</evidence>
<keyword evidence="2 3" id="KW-0442">Lipid degradation</keyword>